<keyword evidence="2" id="KW-0472">Membrane</keyword>
<gene>
    <name evidence="3" type="ORF">BDCR2A_01085</name>
</gene>
<evidence type="ECO:0000256" key="2">
    <source>
        <dbReference type="SAM" id="Phobius"/>
    </source>
</evidence>
<keyword evidence="2" id="KW-1133">Transmembrane helix</keyword>
<protein>
    <submittedName>
        <fullName evidence="3">Putative membrane spanning protein</fullName>
    </submittedName>
</protein>
<dbReference type="InterPro" id="IPR008421">
    <property type="entry name" value="Borrelia_lipoprotein_PFam54/60"/>
</dbReference>
<feature type="region of interest" description="Disordered" evidence="1">
    <location>
        <begin position="62"/>
        <end position="127"/>
    </location>
</feature>
<dbReference type="PROSITE" id="PS51257">
    <property type="entry name" value="PROKAR_LIPOPROTEIN"/>
    <property type="match status" value="1"/>
</dbReference>
<reference evidence="3 4" key="1">
    <citation type="submission" date="2013-12" db="EMBL/GenBank/DDBJ databases">
        <title>Comparative genomics of relapsing fever spirochetes.</title>
        <authorList>
            <person name="Schwan T.G."/>
            <person name="Raffel S.J."/>
            <person name="Porcella S.F."/>
        </authorList>
    </citation>
    <scope>NUCLEOTIDE SEQUENCE [LARGE SCALE GENOMIC DNA]</scope>
    <source>
        <strain evidence="3 4">CR2A</strain>
    </source>
</reference>
<name>W6THA2_9SPIR</name>
<dbReference type="Pfam" id="PF05714">
    <property type="entry name" value="PFam54_60"/>
    <property type="match status" value="1"/>
</dbReference>
<accession>W6THA2</accession>
<feature type="transmembrane region" description="Helical" evidence="2">
    <location>
        <begin position="12"/>
        <end position="30"/>
    </location>
</feature>
<evidence type="ECO:0000313" key="3">
    <source>
        <dbReference type="EMBL" id="ETZ17890.1"/>
    </source>
</evidence>
<dbReference type="AlphaFoldDB" id="W6THA2"/>
<dbReference type="Proteomes" id="UP000019148">
    <property type="component" value="Unassembled WGS sequence"/>
</dbReference>
<keyword evidence="2" id="KW-0812">Transmembrane</keyword>
<proteinExistence type="predicted"/>
<evidence type="ECO:0000313" key="4">
    <source>
        <dbReference type="Proteomes" id="UP000019148"/>
    </source>
</evidence>
<sequence>MNNKEDILKQKVFIIFILISLISLLLIACGQNGKKPVVKKPVVDPVDNAEVPLETLVAPAEVPLKTPDAPAEVPLKTPDAPAEVPLKTPDAPAEVPLKTPDAPAEVPLKTPDAPAEVPLKTPDAPVDNTDVQLKLKQEEEEKQRRIEDIKKNGISSEVMEILKEYRKGPSKLQGLYGNYVTSTYYLFAFIDINRVFEKVPYKNGNEVVYGDITDKTTTADAAARKAAREEVLLAFGYSHGFARVVGESTRKLVKTSELLIKNKVKVKDFLIKIRKCAKAYYIDVYDTLEKKLGNLESLSAAEVKSLHDNLALLKAERDKLVSKILQPFKDKYPMIREFWDNPASDKGWVTVTADELLKYWNTLSAEFDSICNEIMMISGEIKGILDRFEVKG</sequence>
<organism evidence="3 4">
    <name type="scientific">Borrelia duttonii CR2A</name>
    <dbReference type="NCBI Taxonomy" id="1432657"/>
    <lineage>
        <taxon>Bacteria</taxon>
        <taxon>Pseudomonadati</taxon>
        <taxon>Spirochaetota</taxon>
        <taxon>Spirochaetia</taxon>
        <taxon>Spirochaetales</taxon>
        <taxon>Borreliaceae</taxon>
        <taxon>Borrelia</taxon>
    </lineage>
</organism>
<dbReference type="EMBL" id="AZIT01000002">
    <property type="protein sequence ID" value="ETZ17890.1"/>
    <property type="molecule type" value="Genomic_DNA"/>
</dbReference>
<dbReference type="Gene3D" id="1.10.3160.10">
    <property type="entry name" value="Bbcrasp-1"/>
    <property type="match status" value="1"/>
</dbReference>
<dbReference type="PATRIC" id="fig|1432657.3.peg.1070"/>
<comment type="caution">
    <text evidence="3">The sequence shown here is derived from an EMBL/GenBank/DDBJ whole genome shotgun (WGS) entry which is preliminary data.</text>
</comment>
<evidence type="ECO:0000256" key="1">
    <source>
        <dbReference type="SAM" id="MobiDB-lite"/>
    </source>
</evidence>